<dbReference type="EMBL" id="LGCN01000257">
    <property type="protein sequence ID" value="KOT28473.1"/>
    <property type="molecule type" value="Genomic_DNA"/>
</dbReference>
<organism evidence="2 3">
    <name type="scientific">Streptomyces caelestis</name>
    <dbReference type="NCBI Taxonomy" id="36816"/>
    <lineage>
        <taxon>Bacteria</taxon>
        <taxon>Bacillati</taxon>
        <taxon>Actinomycetota</taxon>
        <taxon>Actinomycetes</taxon>
        <taxon>Kitasatosporales</taxon>
        <taxon>Streptomycetaceae</taxon>
        <taxon>Streptomyces</taxon>
    </lineage>
</organism>
<sequence>MRRSQRADGPGRGVTRLRARPCAAAGGGGAVRGVGAGSVLEDRKGARDEDRCAAEGVAGPAVDGEGDRHGRQAAGGEPGEGGGAAGVAGGPRDGGGHGGGVECRQGRREHRRGGDGAAPSGRGGSPAVACRRSGAVHPGFPPRGRVPLAPFCRGTAAHPALAPREGGALIGRRVERPRDGVHLPEESP</sequence>
<dbReference type="Proteomes" id="UP000037773">
    <property type="component" value="Unassembled WGS sequence"/>
</dbReference>
<keyword evidence="3" id="KW-1185">Reference proteome</keyword>
<feature type="compositionally biased region" description="Gly residues" evidence="1">
    <location>
        <begin position="76"/>
        <end position="101"/>
    </location>
</feature>
<evidence type="ECO:0000313" key="2">
    <source>
        <dbReference type="EMBL" id="KOT28473.1"/>
    </source>
</evidence>
<reference evidence="2 3" key="1">
    <citation type="submission" date="2015-07" db="EMBL/GenBank/DDBJ databases">
        <authorList>
            <person name="Noorani M."/>
        </authorList>
    </citation>
    <scope>NUCLEOTIDE SEQUENCE [LARGE SCALE GENOMIC DNA]</scope>
    <source>
        <strain evidence="2 3">NRRL B-24567</strain>
    </source>
</reference>
<accession>A0A0M8QJ43</accession>
<dbReference type="AlphaFoldDB" id="A0A0M8QJ43"/>
<gene>
    <name evidence="2" type="ORF">ADK41_35660</name>
</gene>
<proteinExistence type="predicted"/>
<comment type="caution">
    <text evidence="2">The sequence shown here is derived from an EMBL/GenBank/DDBJ whole genome shotgun (WGS) entry which is preliminary data.</text>
</comment>
<evidence type="ECO:0000256" key="1">
    <source>
        <dbReference type="SAM" id="MobiDB-lite"/>
    </source>
</evidence>
<feature type="compositionally biased region" description="Basic and acidic residues" evidence="1">
    <location>
        <begin position="172"/>
        <end position="188"/>
    </location>
</feature>
<feature type="compositionally biased region" description="Gly residues" evidence="1">
    <location>
        <begin position="25"/>
        <end position="36"/>
    </location>
</feature>
<feature type="region of interest" description="Disordered" evidence="1">
    <location>
        <begin position="1"/>
        <end position="188"/>
    </location>
</feature>
<feature type="compositionally biased region" description="Basic and acidic residues" evidence="1">
    <location>
        <begin position="40"/>
        <end position="53"/>
    </location>
</feature>
<name>A0A0M8QJ43_9ACTN</name>
<evidence type="ECO:0000313" key="3">
    <source>
        <dbReference type="Proteomes" id="UP000037773"/>
    </source>
</evidence>
<protein>
    <submittedName>
        <fullName evidence="2">Uncharacterized protein</fullName>
    </submittedName>
</protein>